<dbReference type="EMBL" id="KN831966">
    <property type="protein sequence ID" value="KIO05553.1"/>
    <property type="molecule type" value="Genomic_DNA"/>
</dbReference>
<dbReference type="Proteomes" id="UP000054217">
    <property type="component" value="Unassembled WGS sequence"/>
</dbReference>
<evidence type="ECO:0000256" key="1">
    <source>
        <dbReference type="SAM" id="MobiDB-lite"/>
    </source>
</evidence>
<dbReference type="OrthoDB" id="2634326at2759"/>
<evidence type="ECO:0000313" key="2">
    <source>
        <dbReference type="EMBL" id="KIO05553.1"/>
    </source>
</evidence>
<dbReference type="AlphaFoldDB" id="A0A0C3J932"/>
<protein>
    <submittedName>
        <fullName evidence="2">Uncharacterized protein</fullName>
    </submittedName>
</protein>
<reference evidence="3" key="2">
    <citation type="submission" date="2015-01" db="EMBL/GenBank/DDBJ databases">
        <title>Evolutionary Origins and Diversification of the Mycorrhizal Mutualists.</title>
        <authorList>
            <consortium name="DOE Joint Genome Institute"/>
            <consortium name="Mycorrhizal Genomics Consortium"/>
            <person name="Kohler A."/>
            <person name="Kuo A."/>
            <person name="Nagy L.G."/>
            <person name="Floudas D."/>
            <person name="Copeland A."/>
            <person name="Barry K.W."/>
            <person name="Cichocki N."/>
            <person name="Veneault-Fourrey C."/>
            <person name="LaButti K."/>
            <person name="Lindquist E.A."/>
            <person name="Lipzen A."/>
            <person name="Lundell T."/>
            <person name="Morin E."/>
            <person name="Murat C."/>
            <person name="Riley R."/>
            <person name="Ohm R."/>
            <person name="Sun H."/>
            <person name="Tunlid A."/>
            <person name="Henrissat B."/>
            <person name="Grigoriev I.V."/>
            <person name="Hibbett D.S."/>
            <person name="Martin F."/>
        </authorList>
    </citation>
    <scope>NUCLEOTIDE SEQUENCE [LARGE SCALE GENOMIC DNA]</scope>
    <source>
        <strain evidence="3">Marx 270</strain>
    </source>
</reference>
<gene>
    <name evidence="2" type="ORF">M404DRAFT_25269</name>
</gene>
<organism evidence="2 3">
    <name type="scientific">Pisolithus tinctorius Marx 270</name>
    <dbReference type="NCBI Taxonomy" id="870435"/>
    <lineage>
        <taxon>Eukaryota</taxon>
        <taxon>Fungi</taxon>
        <taxon>Dikarya</taxon>
        <taxon>Basidiomycota</taxon>
        <taxon>Agaricomycotina</taxon>
        <taxon>Agaricomycetes</taxon>
        <taxon>Agaricomycetidae</taxon>
        <taxon>Boletales</taxon>
        <taxon>Sclerodermatineae</taxon>
        <taxon>Pisolithaceae</taxon>
        <taxon>Pisolithus</taxon>
    </lineage>
</organism>
<feature type="compositionally biased region" description="Low complexity" evidence="1">
    <location>
        <begin position="247"/>
        <end position="262"/>
    </location>
</feature>
<reference evidence="2 3" key="1">
    <citation type="submission" date="2014-04" db="EMBL/GenBank/DDBJ databases">
        <authorList>
            <consortium name="DOE Joint Genome Institute"/>
            <person name="Kuo A."/>
            <person name="Kohler A."/>
            <person name="Costa M.D."/>
            <person name="Nagy L.G."/>
            <person name="Floudas D."/>
            <person name="Copeland A."/>
            <person name="Barry K.W."/>
            <person name="Cichocki N."/>
            <person name="Veneault-Fourrey C."/>
            <person name="LaButti K."/>
            <person name="Lindquist E.A."/>
            <person name="Lipzen A."/>
            <person name="Lundell T."/>
            <person name="Morin E."/>
            <person name="Murat C."/>
            <person name="Sun H."/>
            <person name="Tunlid A."/>
            <person name="Henrissat B."/>
            <person name="Grigoriev I.V."/>
            <person name="Hibbett D.S."/>
            <person name="Martin F."/>
            <person name="Nordberg H.P."/>
            <person name="Cantor M.N."/>
            <person name="Hua S.X."/>
        </authorList>
    </citation>
    <scope>NUCLEOTIDE SEQUENCE [LARGE SCALE GENOMIC DNA]</scope>
    <source>
        <strain evidence="2 3">Marx 270</strain>
    </source>
</reference>
<sequence>MSPNVDFIPEPYIFEEVDLCLCANVPTLNIAWFTPTSADFVLPLSSVYPVGTLEETKVKAFEELLQQLHSHHHPLRNRPVGQDLMTQLVRSVQHEVLRLQHHPLLFRDLVIFVAQLQRKLLDIYALLEYIEILYLLLSSPHSKPVRTNPTWMGCFMKDTATCEALYFAGVPVWLVCTEVYISPDMNIKEPVRLTCPEDIVKAMYSEKGVAKPFPSIYCGAGSLLHHIHTRRDYEGTFAEQPEPLQESFATSSSNPSSSTGKQSTKKQTRAAREQATASPSRASHPKQSGGGDLARWEEPDLPEIPKPHSLFALAWRTASKDMSRVKLGIVDPGYCFLKPTLLVNVTTPERKKTYMLNWLSACPAWMNQVDIWSLQKSPSPQMWRDFLNGTDTERLPSGTQSASTKLAVQAILGDIIQAAHDDPVHTSEEIEWRGMQVRASSLSEPPLHFTCSLLWELYELNFRYELRTLDQALVLQLWPNSLDKYMCQSLLWSIFPGGCGLSSWLAPLAREPCDLGLTASEMEVALPYLNKFCQLLSAWPGVPFHLKSPIELDGSGNQAAYEAYILACEFYIQTGFDYLGHQPSLPCIFTFV</sequence>
<dbReference type="HOGENOM" id="CLU_016057_2_0_1"/>
<keyword evidence="3" id="KW-1185">Reference proteome</keyword>
<evidence type="ECO:0000313" key="3">
    <source>
        <dbReference type="Proteomes" id="UP000054217"/>
    </source>
</evidence>
<feature type="region of interest" description="Disordered" evidence="1">
    <location>
        <begin position="243"/>
        <end position="300"/>
    </location>
</feature>
<accession>A0A0C3J932</accession>
<name>A0A0C3J932_PISTI</name>
<dbReference type="InParanoid" id="A0A0C3J932"/>
<proteinExistence type="predicted"/>